<feature type="transmembrane region" description="Helical" evidence="1">
    <location>
        <begin position="100"/>
        <end position="119"/>
    </location>
</feature>
<feature type="transmembrane region" description="Helical" evidence="1">
    <location>
        <begin position="21"/>
        <end position="43"/>
    </location>
</feature>
<reference evidence="2" key="1">
    <citation type="journal article" date="2020" name="mSystems">
        <title>Genome- and Community-Level Interaction Insights into Carbon Utilization and Element Cycling Functions of Hydrothermarchaeota in Hydrothermal Sediment.</title>
        <authorList>
            <person name="Zhou Z."/>
            <person name="Liu Y."/>
            <person name="Xu W."/>
            <person name="Pan J."/>
            <person name="Luo Z.H."/>
            <person name="Li M."/>
        </authorList>
    </citation>
    <scope>NUCLEOTIDE SEQUENCE</scope>
    <source>
        <strain evidence="2">SpSt-997</strain>
    </source>
</reference>
<organism evidence="2">
    <name type="scientific">Acidicaldus sp</name>
    <dbReference type="NCBI Taxonomy" id="1872105"/>
    <lineage>
        <taxon>Bacteria</taxon>
        <taxon>Pseudomonadati</taxon>
        <taxon>Pseudomonadota</taxon>
        <taxon>Alphaproteobacteria</taxon>
        <taxon>Acetobacterales</taxon>
        <taxon>Acetobacteraceae</taxon>
        <taxon>Acidicaldus</taxon>
    </lineage>
</organism>
<keyword evidence="1" id="KW-0812">Transmembrane</keyword>
<evidence type="ECO:0000256" key="1">
    <source>
        <dbReference type="SAM" id="Phobius"/>
    </source>
</evidence>
<keyword evidence="1" id="KW-1133">Transmembrane helix</keyword>
<feature type="transmembrane region" description="Helical" evidence="1">
    <location>
        <begin position="74"/>
        <end position="94"/>
    </location>
</feature>
<dbReference type="AlphaFoldDB" id="A0A8J4H9W3"/>
<sequence>MSLRAAIRAYGSHPDPATAMACFVALVLGANGPFYPLYVIAVVGWARGHAAFLTMGAMPLFLAVPALAQSRPEVARGVLWLVGTVNTVWCMKLFGPESGIGLFLLPCIVLAALLPGRVLTLAAVGLPILLLLIPATAFGPAIIALTAAENGRLTTLNDFSAACLMGLLTLRLASMLRGRDA</sequence>
<protein>
    <submittedName>
        <fullName evidence="2">Uncharacterized protein</fullName>
    </submittedName>
</protein>
<feature type="transmembrane region" description="Helical" evidence="1">
    <location>
        <begin position="49"/>
        <end position="67"/>
    </location>
</feature>
<accession>A0A8J4H9W3</accession>
<proteinExistence type="predicted"/>
<keyword evidence="1" id="KW-0472">Membrane</keyword>
<feature type="transmembrane region" description="Helical" evidence="1">
    <location>
        <begin position="126"/>
        <end position="147"/>
    </location>
</feature>
<comment type="caution">
    <text evidence="2">The sequence shown here is derived from an EMBL/GenBank/DDBJ whole genome shotgun (WGS) entry which is preliminary data.</text>
</comment>
<name>A0A8J4H9W3_9PROT</name>
<evidence type="ECO:0000313" key="2">
    <source>
        <dbReference type="EMBL" id="HGC42906.1"/>
    </source>
</evidence>
<gene>
    <name evidence="2" type="ORF">ENY07_06765</name>
</gene>
<dbReference type="EMBL" id="DTQM01000126">
    <property type="protein sequence ID" value="HGC42906.1"/>
    <property type="molecule type" value="Genomic_DNA"/>
</dbReference>